<keyword evidence="2" id="KW-1185">Reference proteome</keyword>
<organism evidence="1 2">
    <name type="scientific">Oedothorax gibbosus</name>
    <dbReference type="NCBI Taxonomy" id="931172"/>
    <lineage>
        <taxon>Eukaryota</taxon>
        <taxon>Metazoa</taxon>
        <taxon>Ecdysozoa</taxon>
        <taxon>Arthropoda</taxon>
        <taxon>Chelicerata</taxon>
        <taxon>Arachnida</taxon>
        <taxon>Araneae</taxon>
        <taxon>Araneomorphae</taxon>
        <taxon>Entelegynae</taxon>
        <taxon>Araneoidea</taxon>
        <taxon>Linyphiidae</taxon>
        <taxon>Erigoninae</taxon>
        <taxon>Oedothorax</taxon>
    </lineage>
</organism>
<accession>A0AAV6V4R3</accession>
<dbReference type="Proteomes" id="UP000827092">
    <property type="component" value="Unassembled WGS sequence"/>
</dbReference>
<dbReference type="AlphaFoldDB" id="A0AAV6V4R3"/>
<protein>
    <submittedName>
        <fullName evidence="1">Uncharacterized protein</fullName>
    </submittedName>
</protein>
<comment type="caution">
    <text evidence="1">The sequence shown here is derived from an EMBL/GenBank/DDBJ whole genome shotgun (WGS) entry which is preliminary data.</text>
</comment>
<name>A0AAV6V4R3_9ARAC</name>
<gene>
    <name evidence="1" type="ORF">JTE90_029488</name>
</gene>
<evidence type="ECO:0000313" key="1">
    <source>
        <dbReference type="EMBL" id="KAG8191048.1"/>
    </source>
</evidence>
<sequence length="82" mass="9252">MMRRSSLVKSNCRPCALVEAYFVVWIVEVRKTSVTPDGFGCERGAVKGAFMVELRLGQSFKTPLHIEKTTLRKSIISFKICV</sequence>
<dbReference type="EMBL" id="JAFNEN010000168">
    <property type="protein sequence ID" value="KAG8191048.1"/>
    <property type="molecule type" value="Genomic_DNA"/>
</dbReference>
<evidence type="ECO:0000313" key="2">
    <source>
        <dbReference type="Proteomes" id="UP000827092"/>
    </source>
</evidence>
<reference evidence="1 2" key="1">
    <citation type="journal article" date="2022" name="Nat. Ecol. Evol.">
        <title>A masculinizing supergene underlies an exaggerated male reproductive morph in a spider.</title>
        <authorList>
            <person name="Hendrickx F."/>
            <person name="De Corte Z."/>
            <person name="Sonet G."/>
            <person name="Van Belleghem S.M."/>
            <person name="Kostlbacher S."/>
            <person name="Vangestel C."/>
        </authorList>
    </citation>
    <scope>NUCLEOTIDE SEQUENCE [LARGE SCALE GENOMIC DNA]</scope>
    <source>
        <strain evidence="1">W744_W776</strain>
    </source>
</reference>
<proteinExistence type="predicted"/>